<name>A0A1G2DAT2_9BACT</name>
<evidence type="ECO:0008006" key="4">
    <source>
        <dbReference type="Google" id="ProtNLM"/>
    </source>
</evidence>
<dbReference type="Proteomes" id="UP000177996">
    <property type="component" value="Unassembled WGS sequence"/>
</dbReference>
<organism evidence="2 3">
    <name type="scientific">Candidatus Lloydbacteria bacterium RIFCSPHIGHO2_02_FULL_50_13</name>
    <dbReference type="NCBI Taxonomy" id="1798661"/>
    <lineage>
        <taxon>Bacteria</taxon>
        <taxon>Candidatus Lloydiibacteriota</taxon>
    </lineage>
</organism>
<gene>
    <name evidence="2" type="ORF">A3D65_00560</name>
</gene>
<accession>A0A1G2DAT2</accession>
<evidence type="ECO:0000313" key="3">
    <source>
        <dbReference type="Proteomes" id="UP000177996"/>
    </source>
</evidence>
<feature type="chain" id="PRO_5009582498" description="Trimeric autotransporter adhesin YadA-like head domain-containing protein" evidence="1">
    <location>
        <begin position="38"/>
        <end position="465"/>
    </location>
</feature>
<keyword evidence="1" id="KW-0732">Signal</keyword>
<feature type="signal peptide" evidence="1">
    <location>
        <begin position="1"/>
        <end position="37"/>
    </location>
</feature>
<evidence type="ECO:0000256" key="1">
    <source>
        <dbReference type="SAM" id="SignalP"/>
    </source>
</evidence>
<comment type="caution">
    <text evidence="2">The sequence shown here is derived from an EMBL/GenBank/DDBJ whole genome shotgun (WGS) entry which is preliminary data.</text>
</comment>
<protein>
    <recommendedName>
        <fullName evidence="4">Trimeric autotransporter adhesin YadA-like head domain-containing protein</fullName>
    </recommendedName>
</protein>
<evidence type="ECO:0000313" key="2">
    <source>
        <dbReference type="EMBL" id="OGZ09868.1"/>
    </source>
</evidence>
<sequence>MSIMQKSIFRQLFNRGPVSVALSVLLSALFVTAVVNAATTISTNIQTDGALSVTGQSTLGNASTTNITTTGSIWVNGFATTTGSTGAIATQGALTVSGLTNVIGGIRSQPTAGGQSNERYGGGTLGAIQSAATGNTALGEDALMSLTTGDDNVGLGYQALRIETTGSRNTGAGVFSLYYNVTGSNNVALGYSAGLGVSTNSFSNNIFIGYQAADNVTTGSNNVAIGYDIDIPSASASNQLTIGNLIFGTGIDGTGTTVSSGNIGIGTSSPYARLSVVGEAVAQYFTATSTTATSTFAGGFLAAGSSGLTVLQNGNVGIGTAGPTVKLSVLGNNGALNIANLLNDANNAETSIYIGNSLSAGRSGRIAFQDNNNTTSGYLFLGNYGDTLGTGGLVIQKGGNVGIGTTTPLHRLHISNGANATTTVTIGELGLTTSKACVNMNQADGSPGSFYLAGGAIVVANSYCQ</sequence>
<dbReference type="EMBL" id="MHLL01000015">
    <property type="protein sequence ID" value="OGZ09868.1"/>
    <property type="molecule type" value="Genomic_DNA"/>
</dbReference>
<proteinExistence type="predicted"/>
<dbReference type="AlphaFoldDB" id="A0A1G2DAT2"/>
<reference evidence="2 3" key="1">
    <citation type="journal article" date="2016" name="Nat. Commun.">
        <title>Thousands of microbial genomes shed light on interconnected biogeochemical processes in an aquifer system.</title>
        <authorList>
            <person name="Anantharaman K."/>
            <person name="Brown C.T."/>
            <person name="Hug L.A."/>
            <person name="Sharon I."/>
            <person name="Castelle C.J."/>
            <person name="Probst A.J."/>
            <person name="Thomas B.C."/>
            <person name="Singh A."/>
            <person name="Wilkins M.J."/>
            <person name="Karaoz U."/>
            <person name="Brodie E.L."/>
            <person name="Williams K.H."/>
            <person name="Hubbard S.S."/>
            <person name="Banfield J.F."/>
        </authorList>
    </citation>
    <scope>NUCLEOTIDE SEQUENCE [LARGE SCALE GENOMIC DNA]</scope>
</reference>
<dbReference type="STRING" id="1798661.A3D65_00560"/>